<dbReference type="Gene3D" id="3.40.1410.10">
    <property type="entry name" value="Chorismate lyase-like"/>
    <property type="match status" value="1"/>
</dbReference>
<dbReference type="GO" id="GO:0005829">
    <property type="term" value="C:cytosol"/>
    <property type="evidence" value="ECO:0007669"/>
    <property type="project" value="TreeGrafter"/>
</dbReference>
<feature type="binding site" evidence="4">
    <location>
        <position position="124"/>
    </location>
    <ligand>
        <name>substrate</name>
    </ligand>
</feature>
<keyword evidence="3 4" id="KW-0456">Lyase</keyword>
<dbReference type="Proteomes" id="UP000238288">
    <property type="component" value="Chromosome PCAR9a"/>
</dbReference>
<dbReference type="SUPFAM" id="SSF64288">
    <property type="entry name" value="Chorismate lyase-like"/>
    <property type="match status" value="1"/>
</dbReference>
<dbReference type="InterPro" id="IPR007440">
    <property type="entry name" value="Chorismate--pyruvate_lyase"/>
</dbReference>
<keyword evidence="1 4" id="KW-0963">Cytoplasm</keyword>
<comment type="similarity">
    <text evidence="4">Belongs to the UbiC family.</text>
</comment>
<dbReference type="GO" id="GO:0006744">
    <property type="term" value="P:ubiquinone biosynthetic process"/>
    <property type="evidence" value="ECO:0007669"/>
    <property type="project" value="UniProtKB-UniRule"/>
</dbReference>
<dbReference type="GO" id="GO:0042866">
    <property type="term" value="P:pyruvate biosynthetic process"/>
    <property type="evidence" value="ECO:0007669"/>
    <property type="project" value="UniProtKB-UniRule"/>
</dbReference>
<dbReference type="PANTHER" id="PTHR38683:SF1">
    <property type="entry name" value="CHORISMATE PYRUVATE-LYASE"/>
    <property type="match status" value="1"/>
</dbReference>
<dbReference type="EMBL" id="LT965928">
    <property type="protein sequence ID" value="SOU41810.1"/>
    <property type="molecule type" value="Genomic_DNA"/>
</dbReference>
<dbReference type="UniPathway" id="UPA00232"/>
<dbReference type="InterPro" id="IPR028978">
    <property type="entry name" value="Chorismate_lyase_/UTRA_dom_sf"/>
</dbReference>
<dbReference type="Pfam" id="PF04345">
    <property type="entry name" value="Chor_lyase"/>
    <property type="match status" value="1"/>
</dbReference>
<sequence>MLSSRWFLFYRAIVITYPLSISANWQSTSSVSDLSSAEQEWLFEPNSLTAKLKSKSQIFSVKVLSEQLFTLSPEQQNLLSCATQTAINREVILLCDNVPMVYAQSWLPKSDASNPLHNIGERPLGDVIFQDPALKRTEIEIASFNFSHSIQQLVTLLNLPNRELLGRRSVFSLHEYQFLVCEVFLPGAYLYS</sequence>
<organism evidence="5 6">
    <name type="scientific">Pseudoalteromonas carrageenovora IAM 12662</name>
    <dbReference type="NCBI Taxonomy" id="1314868"/>
    <lineage>
        <taxon>Bacteria</taxon>
        <taxon>Pseudomonadati</taxon>
        <taxon>Pseudomonadota</taxon>
        <taxon>Gammaproteobacteria</taxon>
        <taxon>Alteromonadales</taxon>
        <taxon>Pseudoalteromonadaceae</taxon>
        <taxon>Pseudoalteromonas</taxon>
    </lineage>
</organism>
<keyword evidence="4 5" id="KW-0670">Pyruvate</keyword>
<evidence type="ECO:0000256" key="2">
    <source>
        <dbReference type="ARBA" id="ARBA00022688"/>
    </source>
</evidence>
<comment type="catalytic activity">
    <reaction evidence="4">
        <text>chorismate = 4-hydroxybenzoate + pyruvate</text>
        <dbReference type="Rhea" id="RHEA:16505"/>
        <dbReference type="ChEBI" id="CHEBI:15361"/>
        <dbReference type="ChEBI" id="CHEBI:17879"/>
        <dbReference type="ChEBI" id="CHEBI:29748"/>
        <dbReference type="EC" id="4.1.3.40"/>
    </reaction>
</comment>
<feature type="binding site" evidence="4">
    <location>
        <position position="182"/>
    </location>
    <ligand>
        <name>substrate</name>
    </ligand>
</feature>
<dbReference type="AlphaFoldDB" id="A0A2K4XBV6"/>
<proteinExistence type="inferred from homology"/>
<accession>A0A2K4XBV6</accession>
<dbReference type="PANTHER" id="PTHR38683">
    <property type="entry name" value="CHORISMATE PYRUVATE-LYASE"/>
    <property type="match status" value="1"/>
</dbReference>
<keyword evidence="2 4" id="KW-0831">Ubiquinone biosynthesis</keyword>
<comment type="subcellular location">
    <subcellularLocation>
        <location evidence="4">Cytoplasm</location>
    </subcellularLocation>
</comment>
<evidence type="ECO:0000256" key="3">
    <source>
        <dbReference type="ARBA" id="ARBA00023239"/>
    </source>
</evidence>
<comment type="caution">
    <text evidence="4">Lacks conserved residue(s) required for the propagation of feature annotation.</text>
</comment>
<name>A0A2K4XBV6_PSEVC</name>
<comment type="pathway">
    <text evidence="4">Cofactor biosynthesis; ubiquinone biosynthesis.</text>
</comment>
<reference evidence="5 6" key="1">
    <citation type="submission" date="2017-11" db="EMBL/GenBank/DDBJ databases">
        <authorList>
            <person name="Han C.G."/>
        </authorList>
    </citation>
    <scope>NUCLEOTIDE SEQUENCE [LARGE SCALE GENOMIC DNA]</scope>
    <source>
        <strain evidence="6">ATCC 43555</strain>
    </source>
</reference>
<comment type="function">
    <text evidence="4">Removes the pyruvyl group from chorismate, with concomitant aromatization of the ring, to provide 4-hydroxybenzoate (4HB) for the ubiquinone pathway.</text>
</comment>
<dbReference type="HAMAP" id="MF_01632">
    <property type="entry name" value="UbiC"/>
    <property type="match status" value="1"/>
</dbReference>
<evidence type="ECO:0000313" key="6">
    <source>
        <dbReference type="Proteomes" id="UP000238288"/>
    </source>
</evidence>
<dbReference type="EC" id="4.1.3.40" evidence="4"/>
<dbReference type="GO" id="GO:0008813">
    <property type="term" value="F:chorismate lyase activity"/>
    <property type="evidence" value="ECO:0007669"/>
    <property type="project" value="UniProtKB-UniRule"/>
</dbReference>
<evidence type="ECO:0000256" key="1">
    <source>
        <dbReference type="ARBA" id="ARBA00022490"/>
    </source>
</evidence>
<protein>
    <recommendedName>
        <fullName evidence="4">Probable chorismate pyruvate-lyase</fullName>
        <shortName evidence="4">CL</shortName>
        <shortName evidence="4">CPL</shortName>
        <ecNumber evidence="4">4.1.3.40</ecNumber>
    </recommendedName>
</protein>
<evidence type="ECO:0000256" key="4">
    <source>
        <dbReference type="HAMAP-Rule" id="MF_01632"/>
    </source>
</evidence>
<gene>
    <name evidence="4 5" type="primary">ubiC</name>
    <name evidence="5" type="ORF">PCAR9_A31001</name>
</gene>
<feature type="binding site" evidence="4">
    <location>
        <position position="89"/>
    </location>
    <ligand>
        <name>substrate</name>
    </ligand>
</feature>
<evidence type="ECO:0000313" key="5">
    <source>
        <dbReference type="EMBL" id="SOU41810.1"/>
    </source>
</evidence>